<dbReference type="PANTHER" id="PTHR43204">
    <property type="entry name" value="ABC TRANSPORTER I FAMILY MEMBER 6, CHLOROPLASTIC"/>
    <property type="match status" value="1"/>
</dbReference>
<dbReference type="EMBL" id="PDNV01000012">
    <property type="protein sequence ID" value="PLC52610.1"/>
    <property type="molecule type" value="Genomic_DNA"/>
</dbReference>
<dbReference type="NCBIfam" id="TIGR01978">
    <property type="entry name" value="sufC"/>
    <property type="match status" value="1"/>
</dbReference>
<evidence type="ECO:0000259" key="5">
    <source>
        <dbReference type="PROSITE" id="PS50893"/>
    </source>
</evidence>
<dbReference type="AlphaFoldDB" id="A0A2N4UC63"/>
<dbReference type="PANTHER" id="PTHR43204:SF1">
    <property type="entry name" value="ABC TRANSPORTER I FAMILY MEMBER 6, CHLOROPLASTIC"/>
    <property type="match status" value="1"/>
</dbReference>
<keyword evidence="3" id="KW-0547">Nucleotide-binding</keyword>
<dbReference type="Proteomes" id="UP000234328">
    <property type="component" value="Unassembled WGS sequence"/>
</dbReference>
<dbReference type="SUPFAM" id="SSF52540">
    <property type="entry name" value="P-loop containing nucleoside triphosphate hydrolases"/>
    <property type="match status" value="1"/>
</dbReference>
<dbReference type="InterPro" id="IPR003593">
    <property type="entry name" value="AAA+_ATPase"/>
</dbReference>
<sequence>MLNIKDLHASIENKSILRGLNLTVNAGEVHAIMGPNGSGKSTLSQVLAGRESYTVESGSVDWMGQNLLEMPIEERARSGLFMAFQYPIEIPGVSNAYFLKAAVNAVRRHQGLPELDAMDFLKRVKSEMKAVGMKEEFLYRSVNEGFSGGEKKRNEILQMTLLEPKLAILDETDSGLDIDALKVVADGVNRLRSPERALIVITHYQRLLDYIVPDFVHVLAGGKIVRSGGRELALELEERGYGWIGGESSVTGKGAAA</sequence>
<name>A0A2N4UC63_9BURK</name>
<reference evidence="6 7" key="1">
    <citation type="submission" date="2017-10" db="EMBL/GenBank/DDBJ databases">
        <title>Two draft genome sequences of Pusillimonas sp. strains isolated from a nitrate- and radionuclide-contaminated groundwater in Russia.</title>
        <authorList>
            <person name="Grouzdev D.S."/>
            <person name="Tourova T.P."/>
            <person name="Goeva M.A."/>
            <person name="Babich T.L."/>
            <person name="Sokolova D.S."/>
            <person name="Abdullin R."/>
            <person name="Poltaraus A.B."/>
            <person name="Toshchakov S.V."/>
            <person name="Nazina T.N."/>
        </authorList>
    </citation>
    <scope>NUCLEOTIDE SEQUENCE [LARGE SCALE GENOMIC DNA]</scope>
    <source>
        <strain evidence="6 7">JR1/69-2-13</strain>
    </source>
</reference>
<keyword evidence="2" id="KW-0472">Membrane</keyword>
<dbReference type="CDD" id="cd03217">
    <property type="entry name" value="ABC_FeS_Assembly"/>
    <property type="match status" value="1"/>
</dbReference>
<evidence type="ECO:0000313" key="6">
    <source>
        <dbReference type="EMBL" id="PLC52610.1"/>
    </source>
</evidence>
<gene>
    <name evidence="6" type="primary">sufC</name>
    <name evidence="6" type="ORF">CR155_17630</name>
</gene>
<accession>A0A2N4UC63</accession>
<evidence type="ECO:0000313" key="7">
    <source>
        <dbReference type="Proteomes" id="UP000234328"/>
    </source>
</evidence>
<dbReference type="SMART" id="SM00382">
    <property type="entry name" value="AAA"/>
    <property type="match status" value="1"/>
</dbReference>
<evidence type="ECO:0000256" key="2">
    <source>
        <dbReference type="ARBA" id="ARBA00022475"/>
    </source>
</evidence>
<protein>
    <submittedName>
        <fullName evidence="6">Fe-S cluster assembly ATPase SufC</fullName>
    </submittedName>
</protein>
<comment type="caution">
    <text evidence="6">The sequence shown here is derived from an EMBL/GenBank/DDBJ whole genome shotgun (WGS) entry which is preliminary data.</text>
</comment>
<dbReference type="Pfam" id="PF00005">
    <property type="entry name" value="ABC_tran"/>
    <property type="match status" value="1"/>
</dbReference>
<keyword evidence="2" id="KW-1003">Cell membrane</keyword>
<dbReference type="OrthoDB" id="9781337at2"/>
<dbReference type="Gene3D" id="3.40.50.300">
    <property type="entry name" value="P-loop containing nucleotide triphosphate hydrolases"/>
    <property type="match status" value="1"/>
</dbReference>
<evidence type="ECO:0000256" key="3">
    <source>
        <dbReference type="ARBA" id="ARBA00022741"/>
    </source>
</evidence>
<evidence type="ECO:0000256" key="1">
    <source>
        <dbReference type="ARBA" id="ARBA00006216"/>
    </source>
</evidence>
<dbReference type="RefSeq" id="WP_102071346.1">
    <property type="nucleotide sequence ID" value="NZ_PDNV01000012.1"/>
</dbReference>
<dbReference type="GO" id="GO:0005524">
    <property type="term" value="F:ATP binding"/>
    <property type="evidence" value="ECO:0007669"/>
    <property type="project" value="UniProtKB-KW"/>
</dbReference>
<evidence type="ECO:0000256" key="4">
    <source>
        <dbReference type="ARBA" id="ARBA00022840"/>
    </source>
</evidence>
<dbReference type="PROSITE" id="PS50893">
    <property type="entry name" value="ABC_TRANSPORTER_2"/>
    <property type="match status" value="1"/>
</dbReference>
<organism evidence="6 7">
    <name type="scientific">Pollutimonas nitritireducens</name>
    <dbReference type="NCBI Taxonomy" id="2045209"/>
    <lineage>
        <taxon>Bacteria</taxon>
        <taxon>Pseudomonadati</taxon>
        <taxon>Pseudomonadota</taxon>
        <taxon>Betaproteobacteria</taxon>
        <taxon>Burkholderiales</taxon>
        <taxon>Alcaligenaceae</taxon>
        <taxon>Pollutimonas</taxon>
    </lineage>
</organism>
<dbReference type="InterPro" id="IPR010230">
    <property type="entry name" value="FeS-cluster_ATPase_SufC"/>
</dbReference>
<keyword evidence="4" id="KW-0067">ATP-binding</keyword>
<proteinExistence type="inferred from homology"/>
<comment type="similarity">
    <text evidence="1">Belongs to the ABC transporter superfamily. Ycf16 family.</text>
</comment>
<keyword evidence="7" id="KW-1185">Reference proteome</keyword>
<dbReference type="GO" id="GO:0016887">
    <property type="term" value="F:ATP hydrolysis activity"/>
    <property type="evidence" value="ECO:0007669"/>
    <property type="project" value="InterPro"/>
</dbReference>
<feature type="domain" description="ABC transporter" evidence="5">
    <location>
        <begin position="2"/>
        <end position="246"/>
    </location>
</feature>
<dbReference type="PROSITE" id="PS00211">
    <property type="entry name" value="ABC_TRANSPORTER_1"/>
    <property type="match status" value="1"/>
</dbReference>
<dbReference type="InterPro" id="IPR003439">
    <property type="entry name" value="ABC_transporter-like_ATP-bd"/>
</dbReference>
<dbReference type="InterPro" id="IPR027417">
    <property type="entry name" value="P-loop_NTPase"/>
</dbReference>
<dbReference type="InterPro" id="IPR017871">
    <property type="entry name" value="ABC_transporter-like_CS"/>
</dbReference>